<evidence type="ECO:0000256" key="3">
    <source>
        <dbReference type="PIRSR" id="PIRSR601501-1"/>
    </source>
</evidence>
<accession>A0A1V6LWZ2</accession>
<evidence type="ECO:0000259" key="4">
    <source>
        <dbReference type="Pfam" id="PF00329"/>
    </source>
</evidence>
<name>A0A1V6LWZ2_9BACT</name>
<dbReference type="Pfam" id="PF00329">
    <property type="entry name" value="Complex1_30kDa"/>
    <property type="match status" value="1"/>
</dbReference>
<feature type="binding site" evidence="3">
    <location>
        <position position="236"/>
    </location>
    <ligand>
        <name>Fe cation</name>
        <dbReference type="ChEBI" id="CHEBI:24875"/>
    </ligand>
</feature>
<dbReference type="Pfam" id="PF00374">
    <property type="entry name" value="NiFeSe_Hases"/>
    <property type="match status" value="1"/>
</dbReference>
<dbReference type="Proteomes" id="UP000242219">
    <property type="component" value="Unassembled WGS sequence"/>
</dbReference>
<dbReference type="GO" id="GO:0048038">
    <property type="term" value="F:quinone binding"/>
    <property type="evidence" value="ECO:0007669"/>
    <property type="project" value="InterPro"/>
</dbReference>
<feature type="domain" description="NADH-quinone oxidoreductase subunit D" evidence="5">
    <location>
        <begin position="295"/>
        <end position="530"/>
    </location>
</feature>
<dbReference type="Gene3D" id="3.30.460.80">
    <property type="entry name" value="NADH:ubiquinone oxidoreductase, 30kDa subunit"/>
    <property type="match status" value="1"/>
</dbReference>
<feature type="binding site" evidence="3">
    <location>
        <position position="528"/>
    </location>
    <ligand>
        <name>Fe cation</name>
        <dbReference type="ChEBI" id="CHEBI:24875"/>
    </ligand>
</feature>
<organism evidence="6 7">
    <name type="scientific">Candidatus Brocadia sapporoensis</name>
    <dbReference type="NCBI Taxonomy" id="392547"/>
    <lineage>
        <taxon>Bacteria</taxon>
        <taxon>Pseudomonadati</taxon>
        <taxon>Planctomycetota</taxon>
        <taxon>Candidatus Brocadiia</taxon>
        <taxon>Candidatus Brocadiales</taxon>
        <taxon>Candidatus Brocadiaceae</taxon>
        <taxon>Candidatus Brocadia</taxon>
    </lineage>
</organism>
<comment type="cofactor">
    <cofactor evidence="3">
        <name>Fe cation</name>
        <dbReference type="ChEBI" id="CHEBI:24875"/>
    </cofactor>
</comment>
<keyword evidence="7" id="KW-1185">Reference proteome</keyword>
<dbReference type="Gene3D" id="1.10.645.10">
    <property type="entry name" value="Cytochrome-c3 Hydrogenase, chain B"/>
    <property type="match status" value="1"/>
</dbReference>
<dbReference type="SUPFAM" id="SSF56762">
    <property type="entry name" value="HydB/Nqo4-like"/>
    <property type="match status" value="1"/>
</dbReference>
<dbReference type="InterPro" id="IPR037232">
    <property type="entry name" value="NADH_quin_OxRdtase_su_C/D-like"/>
</dbReference>
<dbReference type="EMBL" id="MJUW02000120">
    <property type="protein sequence ID" value="OQD44654.1"/>
    <property type="molecule type" value="Genomic_DNA"/>
</dbReference>
<gene>
    <name evidence="6" type="ORF">BIY37_12445</name>
</gene>
<dbReference type="InterPro" id="IPR001135">
    <property type="entry name" value="NADH_Q_OxRdtase_suD"/>
</dbReference>
<proteinExistence type="predicted"/>
<comment type="caution">
    <text evidence="6">The sequence shown here is derived from an EMBL/GenBank/DDBJ whole genome shotgun (WGS) entry which is preliminary data.</text>
</comment>
<evidence type="ECO:0000313" key="6">
    <source>
        <dbReference type="EMBL" id="OQD44654.1"/>
    </source>
</evidence>
<dbReference type="GO" id="GO:0008137">
    <property type="term" value="F:NADH dehydrogenase (ubiquinone) activity"/>
    <property type="evidence" value="ECO:0007669"/>
    <property type="project" value="InterPro"/>
</dbReference>
<dbReference type="InterPro" id="IPR001268">
    <property type="entry name" value="NADH_UbQ_OxRdtase_30kDa_su"/>
</dbReference>
<dbReference type="GO" id="GO:0051287">
    <property type="term" value="F:NAD binding"/>
    <property type="evidence" value="ECO:0007669"/>
    <property type="project" value="InterPro"/>
</dbReference>
<keyword evidence="3" id="KW-0460">Magnesium</keyword>
<dbReference type="Pfam" id="PF00346">
    <property type="entry name" value="Complex1_49kDa"/>
    <property type="match status" value="1"/>
</dbReference>
<sequence>MKEHRQFYLDELTDRFKDTINITKSFLENEIYISTKKENLLDVCVYLRETFHAGLSAMIGNDERSLNGNFRIYYVFSVPHADIFLIVHIPVSEDHPEFPSVTTKIPAAHWYEREIKDMFGLEPIGHPDPGTLVLHGNMPENTYPLRKDFDVNTRVPLQESRLPFFKVEGEGVFEIPVGPIHAGIIEPGHFRFSAVGDSIYYLDAKLFYTHKGTEKLFETMPYTKALFLAERICGVCAASHATGYCQAIEKVAGVEIPPRAKFIRTIVLELERLYNHIGDVGNICAGAAFLLGNAHGFRIRERMQQLNETICGNRYLRGMLTIGGVRFDINNDLKQHILATLSEVKKDFKELTKIIFASSSLLDRFETTGRLSTEIAKELGVVGVAARASGIATDTRLIHPYAAYDKVDFDIPIFHYEGDVLARIRVRVDEVYQSIYIIEQCFDKMAPGPLKIPLEKEIPPYRHALSYVESPRGENIYWIATAPDNRLFRYKVRSPSFCNWPAIPFAIPDNIVPDFPLINKSFELCYSCTDL</sequence>
<feature type="binding site" evidence="3">
    <location>
        <position position="236"/>
    </location>
    <ligand>
        <name>Ni(2+)</name>
        <dbReference type="ChEBI" id="CHEBI:49786"/>
    </ligand>
</feature>
<dbReference type="GO" id="GO:0016151">
    <property type="term" value="F:nickel cation binding"/>
    <property type="evidence" value="ECO:0007669"/>
    <property type="project" value="InterPro"/>
</dbReference>
<evidence type="ECO:0000256" key="2">
    <source>
        <dbReference type="ARBA" id="ARBA00023027"/>
    </source>
</evidence>
<dbReference type="PANTHER" id="PTHR43485">
    <property type="entry name" value="HYDROGENASE-4 COMPONENT G"/>
    <property type="match status" value="1"/>
</dbReference>
<dbReference type="InterPro" id="IPR029014">
    <property type="entry name" value="NiFe-Hase_large"/>
</dbReference>
<dbReference type="SUPFAM" id="SSF143243">
    <property type="entry name" value="Nqo5-like"/>
    <property type="match status" value="1"/>
</dbReference>
<keyword evidence="2" id="KW-0520">NAD</keyword>
<dbReference type="InterPro" id="IPR052197">
    <property type="entry name" value="ComplexI_49kDa-like"/>
</dbReference>
<dbReference type="AlphaFoldDB" id="A0A1V6LWZ2"/>
<feature type="domain" description="NADH:ubiquinone oxidoreductase 30kDa subunit" evidence="4">
    <location>
        <begin position="34"/>
        <end position="154"/>
    </location>
</feature>
<dbReference type="RefSeq" id="WP_070068142.1">
    <property type="nucleotide sequence ID" value="NZ_MJUW02000120.1"/>
</dbReference>
<comment type="cofactor">
    <cofactor evidence="3">
        <name>Ni(2+)</name>
        <dbReference type="ChEBI" id="CHEBI:49786"/>
    </cofactor>
</comment>
<keyword evidence="1" id="KW-0560">Oxidoreductase</keyword>
<feature type="binding site" evidence="3">
    <location>
        <position position="492"/>
    </location>
    <ligand>
        <name>Mg(2+)</name>
        <dbReference type="ChEBI" id="CHEBI:18420"/>
    </ligand>
</feature>
<reference evidence="6 7" key="1">
    <citation type="journal article" date="2016" name="Genome Announc.">
        <title>Draft Genome Sequence of the Anaerobic Ammonium-Oxidizing Bacterium 'Candidatus Brocadia sp. 40'.</title>
        <authorList>
            <person name="Ali M."/>
            <person name="Haroon M.F."/>
            <person name="Narita Y."/>
            <person name="Zhang L."/>
            <person name="Rangel Shaw D."/>
            <person name="Okabe S."/>
            <person name="Saikaly P.E."/>
        </authorList>
    </citation>
    <scope>NUCLEOTIDE SEQUENCE [LARGE SCALE GENOMIC DNA]</scope>
    <source>
        <strain evidence="6 7">40</strain>
    </source>
</reference>
<feature type="binding site" evidence="3">
    <location>
        <position position="525"/>
    </location>
    <ligand>
        <name>Ni(2+)</name>
        <dbReference type="ChEBI" id="CHEBI:49786"/>
    </ligand>
</feature>
<keyword evidence="3" id="KW-0408">Iron</keyword>
<keyword evidence="3" id="KW-0479">Metal-binding</keyword>
<protein>
    <submittedName>
        <fullName evidence="6">NADH dehydrogenase</fullName>
    </submittedName>
</protein>
<evidence type="ECO:0000313" key="7">
    <source>
        <dbReference type="Proteomes" id="UP000242219"/>
    </source>
</evidence>
<dbReference type="GO" id="GO:0016651">
    <property type="term" value="F:oxidoreductase activity, acting on NAD(P)H"/>
    <property type="evidence" value="ECO:0007669"/>
    <property type="project" value="InterPro"/>
</dbReference>
<keyword evidence="3" id="KW-0533">Nickel</keyword>
<dbReference type="InterPro" id="IPR001501">
    <property type="entry name" value="Ni-dep_hyd_lsu"/>
</dbReference>
<feature type="binding site" evidence="3">
    <location>
        <position position="233"/>
    </location>
    <ligand>
        <name>Ni(2+)</name>
        <dbReference type="ChEBI" id="CHEBI:49786"/>
    </ligand>
</feature>
<dbReference type="PANTHER" id="PTHR43485:SF1">
    <property type="entry name" value="FORMATE HYDROGENLYASE SUBUNIT 5-RELATED"/>
    <property type="match status" value="1"/>
</dbReference>
<evidence type="ECO:0000256" key="1">
    <source>
        <dbReference type="ARBA" id="ARBA00023002"/>
    </source>
</evidence>
<feature type="binding site" evidence="3">
    <location>
        <position position="214"/>
    </location>
    <ligand>
        <name>Mg(2+)</name>
        <dbReference type="ChEBI" id="CHEBI:18420"/>
    </ligand>
</feature>
<evidence type="ECO:0000259" key="5">
    <source>
        <dbReference type="Pfam" id="PF00346"/>
    </source>
</evidence>